<protein>
    <submittedName>
        <fullName evidence="2">Uncharacterized protein</fullName>
    </submittedName>
</protein>
<evidence type="ECO:0000313" key="3">
    <source>
        <dbReference type="Proteomes" id="UP000433309"/>
    </source>
</evidence>
<keyword evidence="3" id="KW-1185">Reference proteome</keyword>
<dbReference type="AlphaFoldDB" id="A0A6I2L902"/>
<reference evidence="2 3" key="1">
    <citation type="submission" date="2019-11" db="EMBL/GenBank/DDBJ databases">
        <title>Novel species isolated from a subtropical stream in China.</title>
        <authorList>
            <person name="Lu H."/>
        </authorList>
    </citation>
    <scope>NUCLEOTIDE SEQUENCE [LARGE SCALE GENOMIC DNA]</scope>
    <source>
        <strain evidence="2 3">FT80W</strain>
    </source>
</reference>
<dbReference type="RefSeq" id="WP_154383583.1">
    <property type="nucleotide sequence ID" value="NZ_WKJK01000034.1"/>
</dbReference>
<proteinExistence type="predicted"/>
<dbReference type="EMBL" id="WKJK01000034">
    <property type="protein sequence ID" value="MRW94711.1"/>
    <property type="molecule type" value="Genomic_DNA"/>
</dbReference>
<comment type="caution">
    <text evidence="2">The sequence shown here is derived from an EMBL/GenBank/DDBJ whole genome shotgun (WGS) entry which is preliminary data.</text>
</comment>
<accession>A0A6I2L902</accession>
<keyword evidence="1" id="KW-0472">Membrane</keyword>
<name>A0A6I2L902_9BURK</name>
<evidence type="ECO:0000313" key="2">
    <source>
        <dbReference type="EMBL" id="MRW94711.1"/>
    </source>
</evidence>
<evidence type="ECO:0000256" key="1">
    <source>
        <dbReference type="SAM" id="Phobius"/>
    </source>
</evidence>
<sequence length="66" mass="7301">MKDGLLLLATGLLCAGGAALFFRLFGSDALNIIVLLTMIATVIDNFRLRRRLRQLGAKPEGKRTWL</sequence>
<organism evidence="2 3">
    <name type="scientific">Duganella guangzhouensis</name>
    <dbReference type="NCBI Taxonomy" id="2666084"/>
    <lineage>
        <taxon>Bacteria</taxon>
        <taxon>Pseudomonadati</taxon>
        <taxon>Pseudomonadota</taxon>
        <taxon>Betaproteobacteria</taxon>
        <taxon>Burkholderiales</taxon>
        <taxon>Oxalobacteraceae</taxon>
        <taxon>Telluria group</taxon>
        <taxon>Duganella</taxon>
    </lineage>
</organism>
<feature type="transmembrane region" description="Helical" evidence="1">
    <location>
        <begin position="29"/>
        <end position="48"/>
    </location>
</feature>
<keyword evidence="1" id="KW-1133">Transmembrane helix</keyword>
<gene>
    <name evidence="2" type="ORF">GJ699_32575</name>
</gene>
<keyword evidence="1" id="KW-0812">Transmembrane</keyword>
<dbReference type="Proteomes" id="UP000433309">
    <property type="component" value="Unassembled WGS sequence"/>
</dbReference>